<dbReference type="Proteomes" id="UP000198894">
    <property type="component" value="Unassembled WGS sequence"/>
</dbReference>
<evidence type="ECO:0000259" key="5">
    <source>
        <dbReference type="PROSITE" id="PS50931"/>
    </source>
</evidence>
<evidence type="ECO:0000256" key="2">
    <source>
        <dbReference type="ARBA" id="ARBA00023015"/>
    </source>
</evidence>
<keyword evidence="7" id="KW-1185">Reference proteome</keyword>
<dbReference type="InterPro" id="IPR036390">
    <property type="entry name" value="WH_DNA-bd_sf"/>
</dbReference>
<protein>
    <submittedName>
        <fullName evidence="6">DNA-binding transcriptional regulator, LysR family</fullName>
    </submittedName>
</protein>
<dbReference type="InterPro" id="IPR036388">
    <property type="entry name" value="WH-like_DNA-bd_sf"/>
</dbReference>
<reference evidence="7" key="1">
    <citation type="submission" date="2016-10" db="EMBL/GenBank/DDBJ databases">
        <authorList>
            <person name="Varghese N."/>
            <person name="Submissions S."/>
        </authorList>
    </citation>
    <scope>NUCLEOTIDE SEQUENCE [LARGE SCALE GENOMIC DNA]</scope>
    <source>
        <strain evidence="7">CGMCC 1.11022</strain>
    </source>
</reference>
<dbReference type="Gene3D" id="1.10.10.10">
    <property type="entry name" value="Winged helix-like DNA-binding domain superfamily/Winged helix DNA-binding domain"/>
    <property type="match status" value="1"/>
</dbReference>
<dbReference type="GO" id="GO:0043565">
    <property type="term" value="F:sequence-specific DNA binding"/>
    <property type="evidence" value="ECO:0007669"/>
    <property type="project" value="TreeGrafter"/>
</dbReference>
<dbReference type="PROSITE" id="PS50931">
    <property type="entry name" value="HTH_LYSR"/>
    <property type="match status" value="1"/>
</dbReference>
<comment type="similarity">
    <text evidence="1">Belongs to the LysR transcriptional regulatory family.</text>
</comment>
<accession>A0A1G8KRE5</accession>
<keyword evidence="3 6" id="KW-0238">DNA-binding</keyword>
<dbReference type="InterPro" id="IPR005119">
    <property type="entry name" value="LysR_subst-bd"/>
</dbReference>
<dbReference type="PANTHER" id="PTHR30537:SF74">
    <property type="entry name" value="HTH-TYPE TRANSCRIPTIONAL REGULATOR TRPI"/>
    <property type="match status" value="1"/>
</dbReference>
<dbReference type="Gene3D" id="3.40.190.10">
    <property type="entry name" value="Periplasmic binding protein-like II"/>
    <property type="match status" value="2"/>
</dbReference>
<dbReference type="GO" id="GO:0006351">
    <property type="term" value="P:DNA-templated transcription"/>
    <property type="evidence" value="ECO:0007669"/>
    <property type="project" value="TreeGrafter"/>
</dbReference>
<dbReference type="EMBL" id="FNEE01000002">
    <property type="protein sequence ID" value="SDI46051.1"/>
    <property type="molecule type" value="Genomic_DNA"/>
</dbReference>
<organism evidence="6 7">
    <name type="scientific">Mesorhizobium muleiense</name>
    <dbReference type="NCBI Taxonomy" id="1004279"/>
    <lineage>
        <taxon>Bacteria</taxon>
        <taxon>Pseudomonadati</taxon>
        <taxon>Pseudomonadota</taxon>
        <taxon>Alphaproteobacteria</taxon>
        <taxon>Hyphomicrobiales</taxon>
        <taxon>Phyllobacteriaceae</taxon>
        <taxon>Mesorhizobium</taxon>
    </lineage>
</organism>
<feature type="domain" description="HTH lysR-type" evidence="5">
    <location>
        <begin position="7"/>
        <end position="64"/>
    </location>
</feature>
<name>A0A1G8KRE5_9HYPH</name>
<dbReference type="AlphaFoldDB" id="A0A1G8KRE5"/>
<dbReference type="Pfam" id="PF03466">
    <property type="entry name" value="LysR_substrate"/>
    <property type="match status" value="1"/>
</dbReference>
<evidence type="ECO:0000313" key="7">
    <source>
        <dbReference type="Proteomes" id="UP000198894"/>
    </source>
</evidence>
<evidence type="ECO:0000256" key="1">
    <source>
        <dbReference type="ARBA" id="ARBA00009437"/>
    </source>
</evidence>
<dbReference type="SUPFAM" id="SSF46785">
    <property type="entry name" value="Winged helix' DNA-binding domain"/>
    <property type="match status" value="1"/>
</dbReference>
<sequence>MKRSDLPSLDDLRAFQTVARLGSVRAAAAELALTHGAVSRRVSKLSADLGLRLLEADGRGVRLTSDGAKLAEATGKAFHLITDALAEIRSSSTPIPIILSCERSLAMRWLIPRLSGFQDRYPDVEVHLSTGGGGLDFARDRVTLAIRRLDFLVDPEWTIIRLMPERVGPVMLPSLRKGFESGDYVALGSRTRPDAWEAWLDAHLDAPRPRTTRLLDHHFLMAEAALGGLGVALAPQAIAADDVANGRLEAPLGFDRDGTDYGLIHPKSVIVSTGLSALRDWLTAESERSFKRQVLENS</sequence>
<gene>
    <name evidence="6" type="ORF">SAMN05428953_10210</name>
</gene>
<dbReference type="Pfam" id="PF00126">
    <property type="entry name" value="HTH_1"/>
    <property type="match status" value="1"/>
</dbReference>
<dbReference type="PANTHER" id="PTHR30537">
    <property type="entry name" value="HTH-TYPE TRANSCRIPTIONAL REGULATOR"/>
    <property type="match status" value="1"/>
</dbReference>
<keyword evidence="2" id="KW-0805">Transcription regulation</keyword>
<dbReference type="InterPro" id="IPR000847">
    <property type="entry name" value="LysR_HTH_N"/>
</dbReference>
<evidence type="ECO:0000313" key="6">
    <source>
        <dbReference type="EMBL" id="SDI46051.1"/>
    </source>
</evidence>
<evidence type="ECO:0000256" key="4">
    <source>
        <dbReference type="ARBA" id="ARBA00023163"/>
    </source>
</evidence>
<dbReference type="GO" id="GO:0003700">
    <property type="term" value="F:DNA-binding transcription factor activity"/>
    <property type="evidence" value="ECO:0007669"/>
    <property type="project" value="InterPro"/>
</dbReference>
<proteinExistence type="inferred from homology"/>
<evidence type="ECO:0000256" key="3">
    <source>
        <dbReference type="ARBA" id="ARBA00023125"/>
    </source>
</evidence>
<dbReference type="InterPro" id="IPR058163">
    <property type="entry name" value="LysR-type_TF_proteobact-type"/>
</dbReference>
<dbReference type="SUPFAM" id="SSF53850">
    <property type="entry name" value="Periplasmic binding protein-like II"/>
    <property type="match status" value="1"/>
</dbReference>
<keyword evidence="4" id="KW-0804">Transcription</keyword>